<evidence type="ECO:0000259" key="5">
    <source>
        <dbReference type="PROSITE" id="PS52003"/>
    </source>
</evidence>
<dbReference type="GO" id="GO:0003713">
    <property type="term" value="F:transcription coactivator activity"/>
    <property type="evidence" value="ECO:0007669"/>
    <property type="project" value="TreeGrafter"/>
</dbReference>
<keyword evidence="3" id="KW-0804">Transcription</keyword>
<dbReference type="AlphaFoldDB" id="A0A2J8X240"/>
<comment type="caution">
    <text evidence="6">The sequence shown here is derived from an EMBL/GenBank/DDBJ whole genome shotgun (WGS) entry which is preliminary data.</text>
</comment>
<feature type="compositionally biased region" description="Polar residues" evidence="4">
    <location>
        <begin position="33"/>
        <end position="47"/>
    </location>
</feature>
<evidence type="ECO:0000256" key="2">
    <source>
        <dbReference type="ARBA" id="ARBA00023159"/>
    </source>
</evidence>
<dbReference type="EMBL" id="NDHI03003374">
    <property type="protein sequence ID" value="PNJ76093.1"/>
    <property type="molecule type" value="Genomic_DNA"/>
</dbReference>
<dbReference type="PANTHER" id="PTHR28376:SF1">
    <property type="entry name" value="POU DOMAIN CLASS 2-ASSOCIATING FACTOR 2"/>
    <property type="match status" value="1"/>
</dbReference>
<feature type="region of interest" description="Disordered" evidence="4">
    <location>
        <begin position="27"/>
        <end position="47"/>
    </location>
</feature>
<evidence type="ECO:0000256" key="4">
    <source>
        <dbReference type="SAM" id="MobiDB-lite"/>
    </source>
</evidence>
<accession>A0A2J8X240</accession>
<dbReference type="PROSITE" id="PS52003">
    <property type="entry name" value="OCA"/>
    <property type="match status" value="1"/>
</dbReference>
<keyword evidence="2" id="KW-0010">Activator</keyword>
<protein>
    <submittedName>
        <fullName evidence="6">C11orf53 isoform 3</fullName>
    </submittedName>
</protein>
<feature type="compositionally biased region" description="Polar residues" evidence="4">
    <location>
        <begin position="95"/>
        <end position="110"/>
    </location>
</feature>
<sequence>MESVPGDYSKRVYQGVRVKHTVKDLLAEKRSRQTSNSRLNVRQSRQVTTVSEDLSYLTQTSTTVNSFQMTSTPPAWGSRFPVSPPQGRAMRPSWTPASPRSPTETTGLRR</sequence>
<evidence type="ECO:0000313" key="6">
    <source>
        <dbReference type="EMBL" id="PNJ76093.1"/>
    </source>
</evidence>
<proteinExistence type="predicted"/>
<gene>
    <name evidence="6" type="ORF">CR201_G0006211</name>
</gene>
<dbReference type="GO" id="GO:0070974">
    <property type="term" value="F:POU domain binding"/>
    <property type="evidence" value="ECO:0007669"/>
    <property type="project" value="InterPro"/>
</dbReference>
<evidence type="ECO:0000256" key="1">
    <source>
        <dbReference type="ARBA" id="ARBA00023015"/>
    </source>
</evidence>
<dbReference type="PANTHER" id="PTHR28376">
    <property type="entry name" value="RGD1562914"/>
    <property type="match status" value="1"/>
</dbReference>
<dbReference type="GO" id="GO:0043565">
    <property type="term" value="F:sequence-specific DNA binding"/>
    <property type="evidence" value="ECO:0007669"/>
    <property type="project" value="TreeGrafter"/>
</dbReference>
<dbReference type="InterPro" id="IPR037655">
    <property type="entry name" value="POU2AF2"/>
</dbReference>
<organism evidence="6">
    <name type="scientific">Pongo abelii</name>
    <name type="common">Sumatran orangutan</name>
    <name type="synonym">Pongo pygmaeus abelii</name>
    <dbReference type="NCBI Taxonomy" id="9601"/>
    <lineage>
        <taxon>Eukaryota</taxon>
        <taxon>Metazoa</taxon>
        <taxon>Chordata</taxon>
        <taxon>Craniata</taxon>
        <taxon>Vertebrata</taxon>
        <taxon>Euteleostomi</taxon>
        <taxon>Mammalia</taxon>
        <taxon>Eutheria</taxon>
        <taxon>Euarchontoglires</taxon>
        <taxon>Primates</taxon>
        <taxon>Haplorrhini</taxon>
        <taxon>Catarrhini</taxon>
        <taxon>Hominidae</taxon>
        <taxon>Pongo</taxon>
    </lineage>
</organism>
<reference evidence="6" key="1">
    <citation type="submission" date="2017-12" db="EMBL/GenBank/DDBJ databases">
        <title>High-resolution comparative analysis of great ape genomes.</title>
        <authorList>
            <person name="Pollen A."/>
            <person name="Hastie A."/>
            <person name="Hormozdiari F."/>
            <person name="Dougherty M."/>
            <person name="Liu R."/>
            <person name="Chaisson M."/>
            <person name="Hoppe E."/>
            <person name="Hill C."/>
            <person name="Pang A."/>
            <person name="Hillier L."/>
            <person name="Baker C."/>
            <person name="Armstrong J."/>
            <person name="Shendure J."/>
            <person name="Paten B."/>
            <person name="Wilson R."/>
            <person name="Chao H."/>
            <person name="Schneider V."/>
            <person name="Ventura M."/>
            <person name="Kronenberg Z."/>
            <person name="Murali S."/>
            <person name="Gordon D."/>
            <person name="Cantsilieris S."/>
            <person name="Munson K."/>
            <person name="Nelson B."/>
            <person name="Raja A."/>
            <person name="Underwood J."/>
            <person name="Diekhans M."/>
            <person name="Fiddes I."/>
            <person name="Haussler D."/>
            <person name="Eichler E."/>
        </authorList>
    </citation>
    <scope>NUCLEOTIDE SEQUENCE [LARGE SCALE GENOMIC DNA]</scope>
    <source>
        <strain evidence="6">Susie</strain>
    </source>
</reference>
<dbReference type="GO" id="GO:0005634">
    <property type="term" value="C:nucleus"/>
    <property type="evidence" value="ECO:0007669"/>
    <property type="project" value="TreeGrafter"/>
</dbReference>
<feature type="domain" description="OCA" evidence="5">
    <location>
        <begin position="10"/>
        <end position="32"/>
    </location>
</feature>
<dbReference type="InterPro" id="IPR047571">
    <property type="entry name" value="OCA"/>
</dbReference>
<keyword evidence="1" id="KW-0805">Transcription regulation</keyword>
<name>A0A2J8X240_PONAB</name>
<evidence type="ECO:0000256" key="3">
    <source>
        <dbReference type="ARBA" id="ARBA00023163"/>
    </source>
</evidence>
<feature type="region of interest" description="Disordered" evidence="4">
    <location>
        <begin position="65"/>
        <end position="110"/>
    </location>
</feature>